<dbReference type="SUPFAM" id="SSF51735">
    <property type="entry name" value="NAD(P)-binding Rossmann-fold domains"/>
    <property type="match status" value="1"/>
</dbReference>
<dbReference type="InterPro" id="IPR008030">
    <property type="entry name" value="NmrA-like"/>
</dbReference>
<protein>
    <submittedName>
        <fullName evidence="2">NmrA family NAD(P)-binding protein</fullName>
    </submittedName>
</protein>
<dbReference type="EMBL" id="JACSQL010000007">
    <property type="protein sequence ID" value="MBD7969574.1"/>
    <property type="molecule type" value="Genomic_DNA"/>
</dbReference>
<gene>
    <name evidence="2" type="ORF">H9647_16030</name>
</gene>
<dbReference type="InterPro" id="IPR036291">
    <property type="entry name" value="NAD(P)-bd_dom_sf"/>
</dbReference>
<dbReference type="PANTHER" id="PTHR43162">
    <property type="match status" value="1"/>
</dbReference>
<evidence type="ECO:0000259" key="1">
    <source>
        <dbReference type="Pfam" id="PF05368"/>
    </source>
</evidence>
<evidence type="ECO:0000313" key="3">
    <source>
        <dbReference type="Proteomes" id="UP000608071"/>
    </source>
</evidence>
<dbReference type="InterPro" id="IPR051604">
    <property type="entry name" value="Ergot_Alk_Oxidoreductase"/>
</dbReference>
<feature type="domain" description="NmrA-like" evidence="1">
    <location>
        <begin position="3"/>
        <end position="240"/>
    </location>
</feature>
<dbReference type="Pfam" id="PF05368">
    <property type="entry name" value="NmrA"/>
    <property type="match status" value="1"/>
</dbReference>
<sequence length="289" mass="31357">MATSRVLIIGASGTVGSQVVKELDKNNEGVVLRLATSRPEAADKWRAEGREAVVLDLNRPETFAEALAGVDRVFLLTGYTSDMLFQSKKLVDASVDSGVSHIVHLGVFTSRRDLIPHFNWHDLVETYIEASGIAWTHLHPNVITDTVLATVTETNSFTVNWSDMPQGWVFAADIAAVAAAVLREGPEKHGGANYWLSTEVLTGPEVADILTAASGKEIKCNALDPASLEEYVAQIKTVPERAYMESAIITMKLAAAGQMTAQTVVRDDVLTVLGRPGITMAEWARHNFN</sequence>
<proteinExistence type="predicted"/>
<dbReference type="Proteomes" id="UP000608071">
    <property type="component" value="Unassembled WGS sequence"/>
</dbReference>
<organism evidence="2 3">
    <name type="scientific">Paenibacillus gallinarum</name>
    <dbReference type="NCBI Taxonomy" id="2762232"/>
    <lineage>
        <taxon>Bacteria</taxon>
        <taxon>Bacillati</taxon>
        <taxon>Bacillota</taxon>
        <taxon>Bacilli</taxon>
        <taxon>Bacillales</taxon>
        <taxon>Paenibacillaceae</taxon>
        <taxon>Paenibacillus</taxon>
    </lineage>
</organism>
<evidence type="ECO:0000313" key="2">
    <source>
        <dbReference type="EMBL" id="MBD7969574.1"/>
    </source>
</evidence>
<name>A0ABR8T1U8_9BACL</name>
<accession>A0ABR8T1U8</accession>
<dbReference type="PANTHER" id="PTHR43162:SF1">
    <property type="entry name" value="PRESTALK A DIFFERENTIATION PROTEIN A"/>
    <property type="match status" value="1"/>
</dbReference>
<reference evidence="2 3" key="1">
    <citation type="submission" date="2020-08" db="EMBL/GenBank/DDBJ databases">
        <title>A Genomic Blueprint of the Chicken Gut Microbiome.</title>
        <authorList>
            <person name="Gilroy R."/>
            <person name="Ravi A."/>
            <person name="Getino M."/>
            <person name="Pursley I."/>
            <person name="Horton D.L."/>
            <person name="Alikhan N.-F."/>
            <person name="Baker D."/>
            <person name="Gharbi K."/>
            <person name="Hall N."/>
            <person name="Watson M."/>
            <person name="Adriaenssens E.M."/>
            <person name="Foster-Nyarko E."/>
            <person name="Jarju S."/>
            <person name="Secka A."/>
            <person name="Antonio M."/>
            <person name="Oren A."/>
            <person name="Chaudhuri R."/>
            <person name="La Ragione R.M."/>
            <person name="Hildebrand F."/>
            <person name="Pallen M.J."/>
        </authorList>
    </citation>
    <scope>NUCLEOTIDE SEQUENCE [LARGE SCALE GENOMIC DNA]</scope>
    <source>
        <strain evidence="2 3">Sa2BVA9</strain>
    </source>
</reference>
<comment type="caution">
    <text evidence="2">The sequence shown here is derived from an EMBL/GenBank/DDBJ whole genome shotgun (WGS) entry which is preliminary data.</text>
</comment>
<dbReference type="RefSeq" id="WP_191801762.1">
    <property type="nucleotide sequence ID" value="NZ_JACSQL010000007.1"/>
</dbReference>
<dbReference type="Gene3D" id="3.90.25.10">
    <property type="entry name" value="UDP-galactose 4-epimerase, domain 1"/>
    <property type="match status" value="1"/>
</dbReference>
<dbReference type="Gene3D" id="3.40.50.720">
    <property type="entry name" value="NAD(P)-binding Rossmann-like Domain"/>
    <property type="match status" value="1"/>
</dbReference>
<keyword evidence="3" id="KW-1185">Reference proteome</keyword>